<reference evidence="2 3" key="1">
    <citation type="journal article" date="2022" name="bioRxiv">
        <title>Genomics of Preaxostyla Flagellates Illuminates Evolutionary Transitions and the Path Towards Mitochondrial Loss.</title>
        <authorList>
            <person name="Novak L.V.F."/>
            <person name="Treitli S.C."/>
            <person name="Pyrih J."/>
            <person name="Halakuc P."/>
            <person name="Pipaliya S.V."/>
            <person name="Vacek V."/>
            <person name="Brzon O."/>
            <person name="Soukal P."/>
            <person name="Eme L."/>
            <person name="Dacks J.B."/>
            <person name="Karnkowska A."/>
            <person name="Elias M."/>
            <person name="Hampl V."/>
        </authorList>
    </citation>
    <scope>NUCLEOTIDE SEQUENCE [LARGE SCALE GENOMIC DNA]</scope>
    <source>
        <strain evidence="2">NAU3</strain>
        <tissue evidence="2">Gut</tissue>
    </source>
</reference>
<gene>
    <name evidence="2" type="ORF">BLNAU_3343</name>
</gene>
<dbReference type="InterPro" id="IPR011050">
    <property type="entry name" value="Pectin_lyase_fold/virulence"/>
</dbReference>
<protein>
    <recommendedName>
        <fullName evidence="4">Right handed beta helix domain-containing protein</fullName>
    </recommendedName>
</protein>
<dbReference type="Proteomes" id="UP001281761">
    <property type="component" value="Unassembled WGS sequence"/>
</dbReference>
<name>A0ABQ9YCV4_9EUKA</name>
<dbReference type="EMBL" id="JARBJD010000015">
    <property type="protein sequence ID" value="KAK2961545.1"/>
    <property type="molecule type" value="Genomic_DNA"/>
</dbReference>
<evidence type="ECO:0000313" key="2">
    <source>
        <dbReference type="EMBL" id="KAK2961545.1"/>
    </source>
</evidence>
<keyword evidence="1" id="KW-0732">Signal</keyword>
<sequence length="729" mass="79587">MIFLSLLLCLFQPIVTITPRTIYPTDLHSLLERLSNTADLTSNEIEHVSLAEGTYLGTNIEINHRSLELSGNRMNKRIPPGTQIVLEFISENDLNEEMFAVHDRKNCVFSLTNSTLSLKWMHISLNARTEEPRPQKNKSGTPRLAIVSDSMLTISKSEIEVSSWTSAILISPSTLEESCMDSSVLVQKCSISSERGELAGVVETSALPHVPGSVSVSTIGCSFDSSRILGQDGIGLSLTRPARKNNDEFGSISSSLIDCSFVNMSSIGSSRQPHLPHLSQKMLGCVVSRTSSHLSGSTIRDVNNGGSLLCSNSSFSSLLSSPDPDTDEEPTITYPNGTTESFVDGRGYYFYASSGDKDTSVTISHCPFIGSKYDELDRPLTFLNYLGTIKILSCSFTDIAYARHFHEAMGGAVSISATTPGCGPVTVRATNFTHIRADQYGGGMCLITYNHATVVDCSVEDSDTFETNDVNVAGLIVRTFDTIYPATLTNLKFKTCLSTSYTGGMQVDCYGPVDLSDCLFDDCCTYVIYYTKSGALDLRLYGNAQTSVTRLNFTDCWSPAFAGGMCMYASCDVVLTDLHFLRCTPDKHWVPITRGGMWASSRNENLTITLKDCSFVECEGRRVGGAAFEMVDFGSCVVTDCLVKDCYSVAKGAITLNQTRDQPWSISLSRVTFINNSFVQTEDSSVSMNTAEAPTAFVDVHLNYLDGHPRPTLWTALPVGPLRNRLLLS</sequence>
<keyword evidence="3" id="KW-1185">Reference proteome</keyword>
<evidence type="ECO:0000313" key="3">
    <source>
        <dbReference type="Proteomes" id="UP001281761"/>
    </source>
</evidence>
<evidence type="ECO:0000256" key="1">
    <source>
        <dbReference type="SAM" id="SignalP"/>
    </source>
</evidence>
<proteinExistence type="predicted"/>
<evidence type="ECO:0008006" key="4">
    <source>
        <dbReference type="Google" id="ProtNLM"/>
    </source>
</evidence>
<organism evidence="2 3">
    <name type="scientific">Blattamonas nauphoetae</name>
    <dbReference type="NCBI Taxonomy" id="2049346"/>
    <lineage>
        <taxon>Eukaryota</taxon>
        <taxon>Metamonada</taxon>
        <taxon>Preaxostyla</taxon>
        <taxon>Oxymonadida</taxon>
        <taxon>Blattamonas</taxon>
    </lineage>
</organism>
<accession>A0ABQ9YCV4</accession>
<feature type="chain" id="PRO_5046970485" description="Right handed beta helix domain-containing protein" evidence="1">
    <location>
        <begin position="17"/>
        <end position="729"/>
    </location>
</feature>
<dbReference type="SUPFAM" id="SSF51126">
    <property type="entry name" value="Pectin lyase-like"/>
    <property type="match status" value="1"/>
</dbReference>
<comment type="caution">
    <text evidence="2">The sequence shown here is derived from an EMBL/GenBank/DDBJ whole genome shotgun (WGS) entry which is preliminary data.</text>
</comment>
<feature type="signal peptide" evidence="1">
    <location>
        <begin position="1"/>
        <end position="16"/>
    </location>
</feature>